<dbReference type="InterPro" id="IPR036249">
    <property type="entry name" value="Thioredoxin-like_sf"/>
</dbReference>
<dbReference type="SUPFAM" id="SSF52833">
    <property type="entry name" value="Thioredoxin-like"/>
    <property type="match status" value="1"/>
</dbReference>
<dbReference type="GeneID" id="58230101"/>
<dbReference type="eggNOG" id="COG0526">
    <property type="taxonomic scope" value="Bacteria"/>
</dbReference>
<dbReference type="InterPro" id="IPR000866">
    <property type="entry name" value="AhpC/TSA"/>
</dbReference>
<evidence type="ECO:0000313" key="4">
    <source>
        <dbReference type="Proteomes" id="UP000033664"/>
    </source>
</evidence>
<dbReference type="GO" id="GO:0016209">
    <property type="term" value="F:antioxidant activity"/>
    <property type="evidence" value="ECO:0007669"/>
    <property type="project" value="InterPro"/>
</dbReference>
<dbReference type="Proteomes" id="UP000305874">
    <property type="component" value="Unassembled WGS sequence"/>
</dbReference>
<evidence type="ECO:0000313" key="5">
    <source>
        <dbReference type="Proteomes" id="UP000305874"/>
    </source>
</evidence>
<keyword evidence="4" id="KW-1185">Reference proteome</keyword>
<dbReference type="PATRIC" id="fig|151081.8.peg.2584"/>
<sequence>MKKILLQIIVIAIVFFAVSAFQQRNLLSTDHTPAPYFALTQLNEQGRYSIKELQGQTTVVYFFAPWCSICKVSMPNLQSAMDDGDINAVAVALDYQSEQQVQDFVADLSLSMPILLGSAQTAKQYKISAFPTYYVIDESLRITARSMGYSSELGIKYRGRDE</sequence>
<evidence type="ECO:0000313" key="2">
    <source>
        <dbReference type="EMBL" id="KJY96858.1"/>
    </source>
</evidence>
<dbReference type="EMBL" id="JXXZ01000015">
    <property type="protein sequence ID" value="KJY96858.1"/>
    <property type="molecule type" value="Genomic_DNA"/>
</dbReference>
<organism evidence="2 4">
    <name type="scientific">Pseudoalteromonas ruthenica</name>
    <dbReference type="NCBI Taxonomy" id="151081"/>
    <lineage>
        <taxon>Bacteria</taxon>
        <taxon>Pseudomonadati</taxon>
        <taxon>Pseudomonadota</taxon>
        <taxon>Gammaproteobacteria</taxon>
        <taxon>Alteromonadales</taxon>
        <taxon>Pseudoalteromonadaceae</taxon>
        <taxon>Pseudoalteromonas</taxon>
    </lineage>
</organism>
<gene>
    <name evidence="3" type="ORF">CWC05_05035</name>
    <name evidence="2" type="ORF">TW72_16505</name>
</gene>
<dbReference type="STRING" id="151081.TW72_16505"/>
<evidence type="ECO:0000259" key="1">
    <source>
        <dbReference type="PROSITE" id="PS51352"/>
    </source>
</evidence>
<reference evidence="3" key="4">
    <citation type="submission" date="2019-09" db="EMBL/GenBank/DDBJ databases">
        <title>Co-occurence of chitin degradation, pigmentation and bioactivity in marine Pseudoalteromonas.</title>
        <authorList>
            <person name="Sonnenschein E.C."/>
            <person name="Bech P.K."/>
        </authorList>
    </citation>
    <scope>NUCLEOTIDE SEQUENCE</scope>
    <source>
        <strain evidence="3">S2897</strain>
    </source>
</reference>
<dbReference type="Pfam" id="PF00578">
    <property type="entry name" value="AhpC-TSA"/>
    <property type="match status" value="1"/>
</dbReference>
<dbReference type="InterPro" id="IPR013766">
    <property type="entry name" value="Thioredoxin_domain"/>
</dbReference>
<feature type="domain" description="Thioredoxin" evidence="1">
    <location>
        <begin position="28"/>
        <end position="162"/>
    </location>
</feature>
<dbReference type="Gene3D" id="3.40.30.10">
    <property type="entry name" value="Glutaredoxin"/>
    <property type="match status" value="1"/>
</dbReference>
<dbReference type="PANTHER" id="PTHR42852">
    <property type="entry name" value="THIOL:DISULFIDE INTERCHANGE PROTEIN DSBE"/>
    <property type="match status" value="1"/>
</dbReference>
<dbReference type="AlphaFoldDB" id="A0A0F4PP83"/>
<reference evidence="5" key="3">
    <citation type="submission" date="2019-06" db="EMBL/GenBank/DDBJ databases">
        <title>Co-occurence of chitin degradation, pigmentation and bioactivity in marine Pseudoalteromonas.</title>
        <authorList>
            <person name="Sonnenschein E.C."/>
            <person name="Bech P.K."/>
        </authorList>
    </citation>
    <scope>NUCLEOTIDE SEQUENCE [LARGE SCALE GENOMIC DNA]</scope>
    <source>
        <strain evidence="5">S2897</strain>
    </source>
</reference>
<reference evidence="2 4" key="1">
    <citation type="journal article" date="2015" name="BMC Genomics">
        <title>Genome mining reveals unlocked bioactive potential of marine Gram-negative bacteria.</title>
        <authorList>
            <person name="Machado H."/>
            <person name="Sonnenschein E.C."/>
            <person name="Melchiorsen J."/>
            <person name="Gram L."/>
        </authorList>
    </citation>
    <scope>NUCLEOTIDE SEQUENCE [LARGE SCALE GENOMIC DNA]</scope>
    <source>
        <strain evidence="2 4">S3137</strain>
    </source>
</reference>
<comment type="caution">
    <text evidence="2">The sequence shown here is derived from an EMBL/GenBank/DDBJ whole genome shotgun (WGS) entry which is preliminary data.</text>
</comment>
<reference evidence="3 5" key="2">
    <citation type="submission" date="2017-12" db="EMBL/GenBank/DDBJ databases">
        <authorList>
            <person name="Paulsen S."/>
            <person name="Gram L.K."/>
        </authorList>
    </citation>
    <scope>NUCLEOTIDE SEQUENCE [LARGE SCALE GENOMIC DNA]</scope>
    <source>
        <strain evidence="3 5">S2897</strain>
    </source>
</reference>
<dbReference type="Proteomes" id="UP000033664">
    <property type="component" value="Unassembled WGS sequence"/>
</dbReference>
<name>A0A0F4PP83_9GAMM</name>
<dbReference type="PROSITE" id="PS51352">
    <property type="entry name" value="THIOREDOXIN_2"/>
    <property type="match status" value="1"/>
</dbReference>
<accession>A0A0F4PP83</accession>
<dbReference type="GO" id="GO:0016491">
    <property type="term" value="F:oxidoreductase activity"/>
    <property type="evidence" value="ECO:0007669"/>
    <property type="project" value="InterPro"/>
</dbReference>
<dbReference type="PANTHER" id="PTHR42852:SF17">
    <property type="entry name" value="THIOREDOXIN-LIKE PROTEIN HI_1115"/>
    <property type="match status" value="1"/>
</dbReference>
<evidence type="ECO:0000313" key="3">
    <source>
        <dbReference type="EMBL" id="TMP88103.1"/>
    </source>
</evidence>
<dbReference type="EMBL" id="PNCG01000003">
    <property type="protein sequence ID" value="TMP88103.1"/>
    <property type="molecule type" value="Genomic_DNA"/>
</dbReference>
<protein>
    <submittedName>
        <fullName evidence="2">Heme-binding protein</fullName>
    </submittedName>
    <submittedName>
        <fullName evidence="3">TlpA family protein disulfide reductase</fullName>
    </submittedName>
</protein>
<dbReference type="OrthoDB" id="9796554at2"/>
<dbReference type="InterPro" id="IPR050553">
    <property type="entry name" value="Thioredoxin_ResA/DsbE_sf"/>
</dbReference>
<proteinExistence type="predicted"/>
<dbReference type="RefSeq" id="WP_026111316.1">
    <property type="nucleotide sequence ID" value="NZ_CP023396.1"/>
</dbReference>
<dbReference type="CDD" id="cd02966">
    <property type="entry name" value="TlpA_like_family"/>
    <property type="match status" value="1"/>
</dbReference>